<dbReference type="EMBL" id="CAKASE010000067">
    <property type="protein sequence ID" value="CAG9571453.1"/>
    <property type="molecule type" value="Genomic_DNA"/>
</dbReference>
<sequence length="525" mass="59249">MQDNVASDGEEERNGEDNSESEEEPFDISLAASHSYMGNSLVAVSGRSVLEAGWVGRVPVAAHHGTVFPGETVPMLLTHPHDSAIIARAIKHNKLFGLLCPDETGSLVSGYGVLCEVFEAGVGVEDEPPRTLSFKARATHRFRCLHMPKHSVPIHMYSRMRAVDVRVLPEVRLGEPLRHARLASLDTLRRSTSDGRLRCMDAAVTPWPLFVYDIFDYRRMRRVIEDYFKSMSLENLPEEAVSLSFWTASNLALSARDRLALFVVDDALLRLHMEVRLITRVSPRPPHLLPPAPGPAPTHCNRRWSTEERVVLRVVRHRGGSPGGHLRHVERGRARQLQQPGRLHARHSDCVPRLQHVRGRRSVRRVLVVPGLHVDGGAVLVVHVARGLEVRGASPHPPAAVLLRPVSELRPAALRRRLLAAPPPRPPRHTPSMTNSRSRIRELDDRRSVEERRPGGPRFIRFVVKLRKYRGSYGEVTTRGHHELSTEVKKVKPMRVLYGRQISLEVYVNYKELIKIYVHLQCVMI</sequence>
<accession>A0A8J2QTF2</accession>
<feature type="domain" description="Lon N-terminal" evidence="2">
    <location>
        <begin position="58"/>
        <end position="282"/>
    </location>
</feature>
<evidence type="ECO:0000259" key="2">
    <source>
        <dbReference type="PROSITE" id="PS51787"/>
    </source>
</evidence>
<dbReference type="Gene3D" id="1.20.58.1480">
    <property type="match status" value="1"/>
</dbReference>
<proteinExistence type="predicted"/>
<evidence type="ECO:0000313" key="3">
    <source>
        <dbReference type="EMBL" id="CAG9571453.1"/>
    </source>
</evidence>
<evidence type="ECO:0000313" key="4">
    <source>
        <dbReference type="Proteomes" id="UP000789524"/>
    </source>
</evidence>
<dbReference type="PROSITE" id="PS51787">
    <property type="entry name" value="LON_N"/>
    <property type="match status" value="1"/>
</dbReference>
<feature type="region of interest" description="Disordered" evidence="1">
    <location>
        <begin position="417"/>
        <end position="452"/>
    </location>
</feature>
<dbReference type="InterPro" id="IPR046336">
    <property type="entry name" value="Lon_prtase_N_sf"/>
</dbReference>
<dbReference type="OrthoDB" id="267517at2759"/>
<feature type="compositionally biased region" description="Acidic residues" evidence="1">
    <location>
        <begin position="8"/>
        <end position="25"/>
    </location>
</feature>
<dbReference type="Proteomes" id="UP000789524">
    <property type="component" value="Unassembled WGS sequence"/>
</dbReference>
<name>A0A8J2QTF2_9NEOP</name>
<dbReference type="SUPFAM" id="SSF88697">
    <property type="entry name" value="PUA domain-like"/>
    <property type="match status" value="1"/>
</dbReference>
<dbReference type="AlphaFoldDB" id="A0A8J2QTF2"/>
<feature type="region of interest" description="Disordered" evidence="1">
    <location>
        <begin position="1"/>
        <end position="25"/>
    </location>
</feature>
<gene>
    <name evidence="3" type="ORF">DCHRY22_LOCUS9674</name>
</gene>
<evidence type="ECO:0000256" key="1">
    <source>
        <dbReference type="SAM" id="MobiDB-lite"/>
    </source>
</evidence>
<reference evidence="3" key="1">
    <citation type="submission" date="2021-09" db="EMBL/GenBank/DDBJ databases">
        <authorList>
            <person name="Martin H S."/>
        </authorList>
    </citation>
    <scope>NUCLEOTIDE SEQUENCE</scope>
</reference>
<dbReference type="SMART" id="SM00464">
    <property type="entry name" value="LON"/>
    <property type="match status" value="1"/>
</dbReference>
<dbReference type="Gene3D" id="2.30.130.40">
    <property type="entry name" value="LON domain-like"/>
    <property type="match status" value="1"/>
</dbReference>
<comment type="caution">
    <text evidence="3">The sequence shown here is derived from an EMBL/GenBank/DDBJ whole genome shotgun (WGS) entry which is preliminary data.</text>
</comment>
<dbReference type="InterPro" id="IPR015947">
    <property type="entry name" value="PUA-like_sf"/>
</dbReference>
<protein>
    <submittedName>
        <fullName evidence="3">(African queen) hypothetical protein</fullName>
    </submittedName>
</protein>
<dbReference type="InterPro" id="IPR003111">
    <property type="entry name" value="Lon_prtase_N"/>
</dbReference>
<feature type="compositionally biased region" description="Basic and acidic residues" evidence="1">
    <location>
        <begin position="439"/>
        <end position="452"/>
    </location>
</feature>
<organism evidence="3 4">
    <name type="scientific">Danaus chrysippus</name>
    <name type="common">African queen</name>
    <dbReference type="NCBI Taxonomy" id="151541"/>
    <lineage>
        <taxon>Eukaryota</taxon>
        <taxon>Metazoa</taxon>
        <taxon>Ecdysozoa</taxon>
        <taxon>Arthropoda</taxon>
        <taxon>Hexapoda</taxon>
        <taxon>Insecta</taxon>
        <taxon>Pterygota</taxon>
        <taxon>Neoptera</taxon>
        <taxon>Endopterygota</taxon>
        <taxon>Lepidoptera</taxon>
        <taxon>Glossata</taxon>
        <taxon>Ditrysia</taxon>
        <taxon>Papilionoidea</taxon>
        <taxon>Nymphalidae</taxon>
        <taxon>Danainae</taxon>
        <taxon>Danaini</taxon>
        <taxon>Danaina</taxon>
        <taxon>Danaus</taxon>
        <taxon>Anosia</taxon>
    </lineage>
</organism>
<keyword evidence="4" id="KW-1185">Reference proteome</keyword>